<evidence type="ECO:0000256" key="8">
    <source>
        <dbReference type="ARBA" id="ARBA00023224"/>
    </source>
</evidence>
<sequence length="318" mass="36180">MLSLTTITSDFTIYSFFIILIIGTIGNICNLIAFLSKDLRTKACIFYMVCSASLDLFFSNFGIIIRFSTEYFGNNLTNTNRGICKVRGYLLVCLPAMASTGVLLATFDRCVSTSPNARWRRLSSIWFAQRLFIIFMLFILISSSFHLIVYDIRNGTCASSPGLAAIIVALYIILSFLIPNTGMIVFGIMTRRHLQQSKNRIVPISLTNNNQQLGVERTNRQLLILIFTQASVSTVLLSQRCLTYSYLVITSSVQKSVEQQQIEYFIQQVSLILMYVNYGMTFFINYCSSSMFRKTFRASIQSLMNRCFRLCKCGQMQN</sequence>
<dbReference type="AlphaFoldDB" id="A0A814G4A0"/>
<dbReference type="Proteomes" id="UP000663891">
    <property type="component" value="Unassembled WGS sequence"/>
</dbReference>
<dbReference type="Proteomes" id="UP000663881">
    <property type="component" value="Unassembled WGS sequence"/>
</dbReference>
<evidence type="ECO:0000256" key="7">
    <source>
        <dbReference type="ARBA" id="ARBA00023170"/>
    </source>
</evidence>
<protein>
    <recommendedName>
        <fullName evidence="10">G-protein coupled receptors family 1 profile domain-containing protein</fullName>
    </recommendedName>
</protein>
<feature type="transmembrane region" description="Helical" evidence="9">
    <location>
        <begin position="45"/>
        <end position="68"/>
    </location>
</feature>
<evidence type="ECO:0000256" key="2">
    <source>
        <dbReference type="ARBA" id="ARBA00022475"/>
    </source>
</evidence>
<comment type="subcellular location">
    <subcellularLocation>
        <location evidence="1">Cell membrane</location>
        <topology evidence="1">Multi-pass membrane protein</topology>
    </subcellularLocation>
</comment>
<evidence type="ECO:0000256" key="3">
    <source>
        <dbReference type="ARBA" id="ARBA00022692"/>
    </source>
</evidence>
<organism evidence="11 13">
    <name type="scientific">Adineta steineri</name>
    <dbReference type="NCBI Taxonomy" id="433720"/>
    <lineage>
        <taxon>Eukaryota</taxon>
        <taxon>Metazoa</taxon>
        <taxon>Spiralia</taxon>
        <taxon>Gnathifera</taxon>
        <taxon>Rotifera</taxon>
        <taxon>Eurotatoria</taxon>
        <taxon>Bdelloidea</taxon>
        <taxon>Adinetida</taxon>
        <taxon>Adinetidae</taxon>
        <taxon>Adineta</taxon>
    </lineage>
</organism>
<dbReference type="PROSITE" id="PS50262">
    <property type="entry name" value="G_PROTEIN_RECEP_F1_2"/>
    <property type="match status" value="1"/>
</dbReference>
<keyword evidence="6 9" id="KW-0472">Membrane</keyword>
<evidence type="ECO:0000259" key="10">
    <source>
        <dbReference type="PROSITE" id="PS50262"/>
    </source>
</evidence>
<dbReference type="PANTHER" id="PTHR24228">
    <property type="entry name" value="B2 BRADYKININ RECEPTOR/ANGIOTENSIN II RECEPTOR"/>
    <property type="match status" value="1"/>
</dbReference>
<accession>A0A814G4A0</accession>
<dbReference type="SMART" id="SM01381">
    <property type="entry name" value="7TM_GPCR_Srsx"/>
    <property type="match status" value="1"/>
</dbReference>
<feature type="transmembrane region" description="Helical" evidence="9">
    <location>
        <begin position="265"/>
        <end position="287"/>
    </location>
</feature>
<evidence type="ECO:0000313" key="11">
    <source>
        <dbReference type="EMBL" id="CAF0993377.1"/>
    </source>
</evidence>
<evidence type="ECO:0000256" key="6">
    <source>
        <dbReference type="ARBA" id="ARBA00023136"/>
    </source>
</evidence>
<comment type="caution">
    <text evidence="11">The sequence shown here is derived from an EMBL/GenBank/DDBJ whole genome shotgun (WGS) entry which is preliminary data.</text>
</comment>
<dbReference type="InterPro" id="IPR000276">
    <property type="entry name" value="GPCR_Rhodpsn"/>
</dbReference>
<dbReference type="EMBL" id="CAJOAY010000735">
    <property type="protein sequence ID" value="CAF3725489.1"/>
    <property type="molecule type" value="Genomic_DNA"/>
</dbReference>
<dbReference type="EMBL" id="CAJNON010000119">
    <property type="protein sequence ID" value="CAF0993377.1"/>
    <property type="molecule type" value="Genomic_DNA"/>
</dbReference>
<evidence type="ECO:0000256" key="4">
    <source>
        <dbReference type="ARBA" id="ARBA00022989"/>
    </source>
</evidence>
<feature type="transmembrane region" description="Helical" evidence="9">
    <location>
        <begin position="162"/>
        <end position="188"/>
    </location>
</feature>
<evidence type="ECO:0000256" key="5">
    <source>
        <dbReference type="ARBA" id="ARBA00023040"/>
    </source>
</evidence>
<dbReference type="InterPro" id="IPR017452">
    <property type="entry name" value="GPCR_Rhodpsn_7TM"/>
</dbReference>
<keyword evidence="3 9" id="KW-0812">Transmembrane</keyword>
<evidence type="ECO:0000313" key="13">
    <source>
        <dbReference type="Proteomes" id="UP000663891"/>
    </source>
</evidence>
<dbReference type="SUPFAM" id="SSF81321">
    <property type="entry name" value="Family A G protein-coupled receptor-like"/>
    <property type="match status" value="1"/>
</dbReference>
<feature type="transmembrane region" description="Helical" evidence="9">
    <location>
        <begin position="88"/>
        <end position="107"/>
    </location>
</feature>
<reference evidence="11" key="1">
    <citation type="submission" date="2021-02" db="EMBL/GenBank/DDBJ databases">
        <authorList>
            <person name="Nowell W R."/>
        </authorList>
    </citation>
    <scope>NUCLEOTIDE SEQUENCE</scope>
</reference>
<dbReference type="OrthoDB" id="10051331at2759"/>
<evidence type="ECO:0000256" key="1">
    <source>
        <dbReference type="ARBA" id="ARBA00004651"/>
    </source>
</evidence>
<keyword evidence="4 9" id="KW-1133">Transmembrane helix</keyword>
<dbReference type="GO" id="GO:0005886">
    <property type="term" value="C:plasma membrane"/>
    <property type="evidence" value="ECO:0007669"/>
    <property type="project" value="UniProtKB-SubCell"/>
</dbReference>
<feature type="transmembrane region" description="Helical" evidence="9">
    <location>
        <begin position="127"/>
        <end position="150"/>
    </location>
</feature>
<keyword evidence="2" id="KW-1003">Cell membrane</keyword>
<dbReference type="PANTHER" id="PTHR24228:SF59">
    <property type="entry name" value="NEUROPEPTIDE RECEPTOR 15"/>
    <property type="match status" value="1"/>
</dbReference>
<gene>
    <name evidence="12" type="ORF">OKA104_LOCUS14136</name>
    <name evidence="11" type="ORF">VCS650_LOCUS14324</name>
</gene>
<keyword evidence="8" id="KW-0807">Transducer</keyword>
<feature type="transmembrane region" description="Helical" evidence="9">
    <location>
        <begin position="12"/>
        <end position="33"/>
    </location>
</feature>
<evidence type="ECO:0000313" key="12">
    <source>
        <dbReference type="EMBL" id="CAF3725489.1"/>
    </source>
</evidence>
<dbReference type="GO" id="GO:0004930">
    <property type="term" value="F:G protein-coupled receptor activity"/>
    <property type="evidence" value="ECO:0007669"/>
    <property type="project" value="UniProtKB-KW"/>
</dbReference>
<name>A0A814G4A0_9BILA</name>
<dbReference type="Gene3D" id="1.20.1070.10">
    <property type="entry name" value="Rhodopsin 7-helix transmembrane proteins"/>
    <property type="match status" value="1"/>
</dbReference>
<keyword evidence="7" id="KW-0675">Receptor</keyword>
<proteinExistence type="predicted"/>
<keyword evidence="5" id="KW-0297">G-protein coupled receptor</keyword>
<feature type="domain" description="G-protein coupled receptors family 1 profile" evidence="10">
    <location>
        <begin position="26"/>
        <end position="285"/>
    </location>
</feature>
<evidence type="ECO:0000256" key="9">
    <source>
        <dbReference type="SAM" id="Phobius"/>
    </source>
</evidence>